<dbReference type="Pfam" id="PF11209">
    <property type="entry name" value="LmeA"/>
    <property type="match status" value="1"/>
</dbReference>
<gene>
    <name evidence="1" type="ORF">KHQ06_31235</name>
</gene>
<dbReference type="Proteomes" id="UP000683310">
    <property type="component" value="Chromosome"/>
</dbReference>
<evidence type="ECO:0000313" key="1">
    <source>
        <dbReference type="EMBL" id="QVI20572.1"/>
    </source>
</evidence>
<organism evidence="1 2">
    <name type="scientific">Nocardia tengchongensis</name>
    <dbReference type="NCBI Taxonomy" id="2055889"/>
    <lineage>
        <taxon>Bacteria</taxon>
        <taxon>Bacillati</taxon>
        <taxon>Actinomycetota</taxon>
        <taxon>Actinomycetes</taxon>
        <taxon>Mycobacteriales</taxon>
        <taxon>Nocardiaceae</taxon>
        <taxon>Nocardia</taxon>
    </lineage>
</organism>
<sequence length="231" mass="23868">MRALLILLVVVAIALIAGDRVAVGMAQNEIARQIAADYKLPHQPAVTIDGIPFLTQAVDGTYQNIDIRIGDWTDADISVNDLDVKLTGVSAPLGDVVNKRTANLTADTAIATARVPFDTVQRYAPAGVESISDSPEGLRVAGTFPVAGIPVPATVFVTVAPTDDGIVVTPVSVQAAAGGPTVSLAAVSESLTFTIPLEKLPLGARVTSIQPTANGLHVTAEARAVRFSDLA</sequence>
<proteinExistence type="predicted"/>
<protein>
    <submittedName>
        <fullName evidence="1">DUF2993 domain-containing protein</fullName>
    </submittedName>
</protein>
<accession>A0ABX8CKT5</accession>
<name>A0ABX8CKT5_9NOCA</name>
<keyword evidence="2" id="KW-1185">Reference proteome</keyword>
<dbReference type="InterPro" id="IPR021373">
    <property type="entry name" value="DUF2993"/>
</dbReference>
<reference evidence="1 2" key="1">
    <citation type="submission" date="2021-04" db="EMBL/GenBank/DDBJ databases">
        <title>Nocardia tengchongensis.</title>
        <authorList>
            <person name="Zhuang k."/>
            <person name="Ran Y."/>
            <person name="Li W."/>
        </authorList>
    </citation>
    <scope>NUCLEOTIDE SEQUENCE [LARGE SCALE GENOMIC DNA]</scope>
    <source>
        <strain evidence="1 2">CFH S0057</strain>
    </source>
</reference>
<evidence type="ECO:0000313" key="2">
    <source>
        <dbReference type="Proteomes" id="UP000683310"/>
    </source>
</evidence>
<dbReference type="EMBL" id="CP074371">
    <property type="protein sequence ID" value="QVI20572.1"/>
    <property type="molecule type" value="Genomic_DNA"/>
</dbReference>